<proteinExistence type="predicted"/>
<organism evidence="1 2">
    <name type="scientific">Halomonas salipaludis</name>
    <dbReference type="NCBI Taxonomy" id="2032625"/>
    <lineage>
        <taxon>Bacteria</taxon>
        <taxon>Pseudomonadati</taxon>
        <taxon>Pseudomonadota</taxon>
        <taxon>Gammaproteobacteria</taxon>
        <taxon>Oceanospirillales</taxon>
        <taxon>Halomonadaceae</taxon>
        <taxon>Halomonas</taxon>
    </lineage>
</organism>
<evidence type="ECO:0000313" key="2">
    <source>
        <dbReference type="Proteomes" id="UP000217771"/>
    </source>
</evidence>
<reference evidence="1 2" key="1">
    <citation type="submission" date="2017-08" db="EMBL/GenBank/DDBJ databases">
        <title>Halomonas alkalisoli sp. nov., isolated from saline alkaline soil.</title>
        <authorList>
            <person name="Wang D."/>
            <person name="Zhang G."/>
        </authorList>
    </citation>
    <scope>NUCLEOTIDE SEQUENCE [LARGE SCALE GENOMIC DNA]</scope>
    <source>
        <strain evidence="1 2">WRN001</strain>
    </source>
</reference>
<dbReference type="OrthoDB" id="6174250at2"/>
<dbReference type="Proteomes" id="UP000217771">
    <property type="component" value="Unassembled WGS sequence"/>
</dbReference>
<sequence>MTGQPHPESPNGLWAKHGYQVERIPRRGSGGHHRIIRDPKGRVVLQDAGHAGELEWIKANLEGGRHD</sequence>
<accession>A0A2A2F0P9</accession>
<gene>
    <name evidence="1" type="ORF">CK498_02095</name>
</gene>
<protein>
    <submittedName>
        <fullName evidence="1">Uncharacterized protein</fullName>
    </submittedName>
</protein>
<comment type="caution">
    <text evidence="1">The sequence shown here is derived from an EMBL/GenBank/DDBJ whole genome shotgun (WGS) entry which is preliminary data.</text>
</comment>
<name>A0A2A2F0P9_9GAMM</name>
<dbReference type="EMBL" id="NSKB01000001">
    <property type="protein sequence ID" value="PAU79181.1"/>
    <property type="molecule type" value="Genomic_DNA"/>
</dbReference>
<evidence type="ECO:0000313" key="1">
    <source>
        <dbReference type="EMBL" id="PAU79181.1"/>
    </source>
</evidence>
<dbReference type="RefSeq" id="WP_095619194.1">
    <property type="nucleotide sequence ID" value="NZ_NSKB01000001.1"/>
</dbReference>
<dbReference type="AlphaFoldDB" id="A0A2A2F0P9"/>
<keyword evidence="2" id="KW-1185">Reference proteome</keyword>